<proteinExistence type="inferred from homology"/>
<dbReference type="GO" id="GO:0008422">
    <property type="term" value="F:beta-glucosidase activity"/>
    <property type="evidence" value="ECO:0007669"/>
    <property type="project" value="TreeGrafter"/>
</dbReference>
<dbReference type="SUPFAM" id="SSF51445">
    <property type="entry name" value="(Trans)glycosidases"/>
    <property type="match status" value="1"/>
</dbReference>
<dbReference type="OrthoDB" id="65569at2759"/>
<name>A0A834TUQ4_9FABA</name>
<protein>
    <submittedName>
        <fullName evidence="5">Vicianin hydrolase-like</fullName>
    </submittedName>
</protein>
<dbReference type="InterPro" id="IPR017853">
    <property type="entry name" value="GH"/>
</dbReference>
<keyword evidence="4" id="KW-0812">Transmembrane</keyword>
<evidence type="ECO:0000256" key="3">
    <source>
        <dbReference type="RuleBase" id="RU003690"/>
    </source>
</evidence>
<dbReference type="Gene3D" id="3.20.20.80">
    <property type="entry name" value="Glycosidases"/>
    <property type="match status" value="1"/>
</dbReference>
<evidence type="ECO:0000313" key="5">
    <source>
        <dbReference type="EMBL" id="KAF7824489.1"/>
    </source>
</evidence>
<evidence type="ECO:0000256" key="2">
    <source>
        <dbReference type="ARBA" id="ARBA00022801"/>
    </source>
</evidence>
<dbReference type="Pfam" id="PF00232">
    <property type="entry name" value="Glyco_hydro_1"/>
    <property type="match status" value="1"/>
</dbReference>
<sequence>MFCIAVIDIADEFGISAMVFYTSGAAILGLILHIQMLRERDNIDSTTFNFRHSGTELGILSFGEPSSLHRRFSVEGAANIDGKGPSVWDTFTHQHPEKITDGSNGDVAVDFYHRYKSDIHLMRKIGLDSFRFSISWSRIFPEGKGKVNQLGVNFYNNLINELLANGIKPCVTLFHWDLPQALEDEYGGFLNRTIVNDYRDYADFCFKTFGDRVKYWVTFNEPYVYTYNAYGTGNFAPGRCSDYEGNCTAGNSATEPYIVGHHWLLSHAAVVRLYKDKYQASQKGEIGITLVTFWYYPKTDTAADIEARKRAIDFWFGWHANPIIYGDYPESMKSSVGDRLPKLTEEESKFVKGSYDFIGLNYYQTFYIADAPATTTNQSLLTDTRVAFSLPEGGATINGAQGFHDLLVYIKDTYQNPTIYVHENGVSETYNASKPIQEVLKDSARIRFHDSHFRSLLQAIKDGVNVKGYYLWSFLDHFEWTSGFTSPYGITYVDFKNNLKRTLKYSAYWYKKFLLK</sequence>
<keyword evidence="4" id="KW-1133">Transmembrane helix</keyword>
<gene>
    <name evidence="5" type="ORF">G2W53_022633</name>
</gene>
<evidence type="ECO:0000256" key="4">
    <source>
        <dbReference type="SAM" id="Phobius"/>
    </source>
</evidence>
<keyword evidence="2 5" id="KW-0378">Hydrolase</keyword>
<dbReference type="InterPro" id="IPR001360">
    <property type="entry name" value="Glyco_hydro_1"/>
</dbReference>
<comment type="similarity">
    <text evidence="1 3">Belongs to the glycosyl hydrolase 1 family.</text>
</comment>
<evidence type="ECO:0000256" key="1">
    <source>
        <dbReference type="ARBA" id="ARBA00010838"/>
    </source>
</evidence>
<evidence type="ECO:0000313" key="6">
    <source>
        <dbReference type="Proteomes" id="UP000634136"/>
    </source>
</evidence>
<dbReference type="Proteomes" id="UP000634136">
    <property type="component" value="Unassembled WGS sequence"/>
</dbReference>
<dbReference type="FunFam" id="3.20.20.80:FF:000022">
    <property type="entry name" value="Beta-glucosidase 11"/>
    <property type="match status" value="1"/>
</dbReference>
<keyword evidence="6" id="KW-1185">Reference proteome</keyword>
<dbReference type="PANTHER" id="PTHR10353:SF297">
    <property type="entry name" value="VICIANIN HYDROLASE-LIKE"/>
    <property type="match status" value="1"/>
</dbReference>
<dbReference type="Gene3D" id="3.40.50.2000">
    <property type="entry name" value="Glycogen Phosphorylase B"/>
    <property type="match status" value="1"/>
</dbReference>
<dbReference type="GO" id="GO:0005975">
    <property type="term" value="P:carbohydrate metabolic process"/>
    <property type="evidence" value="ECO:0007669"/>
    <property type="project" value="InterPro"/>
</dbReference>
<reference evidence="5" key="1">
    <citation type="submission" date="2020-09" db="EMBL/GenBank/DDBJ databases">
        <title>Genome-Enabled Discovery of Anthraquinone Biosynthesis in Senna tora.</title>
        <authorList>
            <person name="Kang S.-H."/>
            <person name="Pandey R.P."/>
            <person name="Lee C.-M."/>
            <person name="Sim J.-S."/>
            <person name="Jeong J.-T."/>
            <person name="Choi B.-S."/>
            <person name="Jung M."/>
            <person name="Ginzburg D."/>
            <person name="Zhao K."/>
            <person name="Won S.Y."/>
            <person name="Oh T.-J."/>
            <person name="Yu Y."/>
            <person name="Kim N.-H."/>
            <person name="Lee O.R."/>
            <person name="Lee T.-H."/>
            <person name="Bashyal P."/>
            <person name="Kim T.-S."/>
            <person name="Lee W.-H."/>
            <person name="Kawkins C."/>
            <person name="Kim C.-K."/>
            <person name="Kim J.S."/>
            <person name="Ahn B.O."/>
            <person name="Rhee S.Y."/>
            <person name="Sohng J.K."/>
        </authorList>
    </citation>
    <scope>NUCLEOTIDE SEQUENCE</scope>
    <source>
        <tissue evidence="5">Leaf</tissue>
    </source>
</reference>
<organism evidence="5 6">
    <name type="scientific">Senna tora</name>
    <dbReference type="NCBI Taxonomy" id="362788"/>
    <lineage>
        <taxon>Eukaryota</taxon>
        <taxon>Viridiplantae</taxon>
        <taxon>Streptophyta</taxon>
        <taxon>Embryophyta</taxon>
        <taxon>Tracheophyta</taxon>
        <taxon>Spermatophyta</taxon>
        <taxon>Magnoliopsida</taxon>
        <taxon>eudicotyledons</taxon>
        <taxon>Gunneridae</taxon>
        <taxon>Pentapetalae</taxon>
        <taxon>rosids</taxon>
        <taxon>fabids</taxon>
        <taxon>Fabales</taxon>
        <taxon>Fabaceae</taxon>
        <taxon>Caesalpinioideae</taxon>
        <taxon>Cassia clade</taxon>
        <taxon>Senna</taxon>
    </lineage>
</organism>
<accession>A0A834TUQ4</accession>
<dbReference type="PANTHER" id="PTHR10353">
    <property type="entry name" value="GLYCOSYL HYDROLASE"/>
    <property type="match status" value="1"/>
</dbReference>
<feature type="transmembrane region" description="Helical" evidence="4">
    <location>
        <begin position="15"/>
        <end position="34"/>
    </location>
</feature>
<dbReference type="EMBL" id="JAAIUW010000007">
    <property type="protein sequence ID" value="KAF7824489.1"/>
    <property type="molecule type" value="Genomic_DNA"/>
</dbReference>
<dbReference type="PRINTS" id="PR00131">
    <property type="entry name" value="GLHYDRLASE1"/>
</dbReference>
<keyword evidence="4" id="KW-0472">Membrane</keyword>
<comment type="caution">
    <text evidence="5">The sequence shown here is derived from an EMBL/GenBank/DDBJ whole genome shotgun (WGS) entry which is preliminary data.</text>
</comment>
<dbReference type="AlphaFoldDB" id="A0A834TUQ4"/>